<dbReference type="Gene3D" id="3.40.50.12780">
    <property type="entry name" value="N-terminal domain of ligase-like"/>
    <property type="match status" value="1"/>
</dbReference>
<dbReference type="RefSeq" id="XP_040686733.1">
    <property type="nucleotide sequence ID" value="XM_040835954.1"/>
</dbReference>
<dbReference type="VEuPathDB" id="FungiDB:ASPWEDRAFT_43113"/>
<gene>
    <name evidence="1" type="ORF">ASPWEDRAFT_43113</name>
</gene>
<dbReference type="PANTHER" id="PTHR43845:SF1">
    <property type="entry name" value="BLR5969 PROTEIN"/>
    <property type="match status" value="1"/>
</dbReference>
<reference evidence="2" key="1">
    <citation type="journal article" date="2017" name="Genome Biol.">
        <title>Comparative genomics reveals high biological diversity and specific adaptations in the industrially and medically important fungal genus Aspergillus.</title>
        <authorList>
            <person name="de Vries R.P."/>
            <person name="Riley R."/>
            <person name="Wiebenga A."/>
            <person name="Aguilar-Osorio G."/>
            <person name="Amillis S."/>
            <person name="Uchima C.A."/>
            <person name="Anderluh G."/>
            <person name="Asadollahi M."/>
            <person name="Askin M."/>
            <person name="Barry K."/>
            <person name="Battaglia E."/>
            <person name="Bayram O."/>
            <person name="Benocci T."/>
            <person name="Braus-Stromeyer S.A."/>
            <person name="Caldana C."/>
            <person name="Canovas D."/>
            <person name="Cerqueira G.C."/>
            <person name="Chen F."/>
            <person name="Chen W."/>
            <person name="Choi C."/>
            <person name="Clum A."/>
            <person name="Dos Santos R.A."/>
            <person name="Damasio A.R."/>
            <person name="Diallinas G."/>
            <person name="Emri T."/>
            <person name="Fekete E."/>
            <person name="Flipphi M."/>
            <person name="Freyberg S."/>
            <person name="Gallo A."/>
            <person name="Gournas C."/>
            <person name="Habgood R."/>
            <person name="Hainaut M."/>
            <person name="Harispe M.L."/>
            <person name="Henrissat B."/>
            <person name="Hilden K.S."/>
            <person name="Hope R."/>
            <person name="Hossain A."/>
            <person name="Karabika E."/>
            <person name="Karaffa L."/>
            <person name="Karanyi Z."/>
            <person name="Krasevec N."/>
            <person name="Kuo A."/>
            <person name="Kusch H."/>
            <person name="LaButti K."/>
            <person name="Lagendijk E.L."/>
            <person name="Lapidus A."/>
            <person name="Levasseur A."/>
            <person name="Lindquist E."/>
            <person name="Lipzen A."/>
            <person name="Logrieco A.F."/>
            <person name="MacCabe A."/>
            <person name="Maekelae M.R."/>
            <person name="Malavazi I."/>
            <person name="Melin P."/>
            <person name="Meyer V."/>
            <person name="Mielnichuk N."/>
            <person name="Miskei M."/>
            <person name="Molnar A.P."/>
            <person name="Mule G."/>
            <person name="Ngan C.Y."/>
            <person name="Orejas M."/>
            <person name="Orosz E."/>
            <person name="Ouedraogo J.P."/>
            <person name="Overkamp K.M."/>
            <person name="Park H.-S."/>
            <person name="Perrone G."/>
            <person name="Piumi F."/>
            <person name="Punt P.J."/>
            <person name="Ram A.F."/>
            <person name="Ramon A."/>
            <person name="Rauscher S."/>
            <person name="Record E."/>
            <person name="Riano-Pachon D.M."/>
            <person name="Robert V."/>
            <person name="Roehrig J."/>
            <person name="Ruller R."/>
            <person name="Salamov A."/>
            <person name="Salih N.S."/>
            <person name="Samson R.A."/>
            <person name="Sandor E."/>
            <person name="Sanguinetti M."/>
            <person name="Schuetze T."/>
            <person name="Sepcic K."/>
            <person name="Shelest E."/>
            <person name="Sherlock G."/>
            <person name="Sophianopoulou V."/>
            <person name="Squina F.M."/>
            <person name="Sun H."/>
            <person name="Susca A."/>
            <person name="Todd R.B."/>
            <person name="Tsang A."/>
            <person name="Unkles S.E."/>
            <person name="van de Wiele N."/>
            <person name="van Rossen-Uffink D."/>
            <person name="Oliveira J.V."/>
            <person name="Vesth T.C."/>
            <person name="Visser J."/>
            <person name="Yu J.-H."/>
            <person name="Zhou M."/>
            <person name="Andersen M.R."/>
            <person name="Archer D.B."/>
            <person name="Baker S.E."/>
            <person name="Benoit I."/>
            <person name="Brakhage A.A."/>
            <person name="Braus G.H."/>
            <person name="Fischer R."/>
            <person name="Frisvad J.C."/>
            <person name="Goldman G.H."/>
            <person name="Houbraken J."/>
            <person name="Oakley B."/>
            <person name="Pocsi I."/>
            <person name="Scazzocchio C."/>
            <person name="Seiboth B."/>
            <person name="vanKuyk P.A."/>
            <person name="Wortman J."/>
            <person name="Dyer P.S."/>
            <person name="Grigoriev I.V."/>
        </authorList>
    </citation>
    <scope>NUCLEOTIDE SEQUENCE [LARGE SCALE GENOMIC DNA]</scope>
    <source>
        <strain evidence="2">DTO 134E9</strain>
    </source>
</reference>
<dbReference type="AlphaFoldDB" id="A0A1L9RDQ8"/>
<dbReference type="OrthoDB" id="10047078at2759"/>
<dbReference type="PANTHER" id="PTHR43845">
    <property type="entry name" value="BLR5969 PROTEIN"/>
    <property type="match status" value="1"/>
</dbReference>
<dbReference type="EMBL" id="KV878214">
    <property type="protein sequence ID" value="OJJ33056.1"/>
    <property type="molecule type" value="Genomic_DNA"/>
</dbReference>
<accession>A0A1L9RDQ8</accession>
<keyword evidence="2" id="KW-1185">Reference proteome</keyword>
<name>A0A1L9RDQ8_ASPWE</name>
<dbReference type="InterPro" id="IPR042099">
    <property type="entry name" value="ANL_N_sf"/>
</dbReference>
<protein>
    <recommendedName>
        <fullName evidence="3">AMP-dependent synthetase/ligase domain-containing protein</fullName>
    </recommendedName>
</protein>
<dbReference type="GeneID" id="63751802"/>
<evidence type="ECO:0000313" key="2">
    <source>
        <dbReference type="Proteomes" id="UP000184383"/>
    </source>
</evidence>
<proteinExistence type="predicted"/>
<dbReference type="Proteomes" id="UP000184383">
    <property type="component" value="Unassembled WGS sequence"/>
</dbReference>
<evidence type="ECO:0008006" key="3">
    <source>
        <dbReference type="Google" id="ProtNLM"/>
    </source>
</evidence>
<evidence type="ECO:0000313" key="1">
    <source>
        <dbReference type="EMBL" id="OJJ33056.1"/>
    </source>
</evidence>
<sequence>MPVPNVVDALIKYRVNVLSGGSSQILQVISYITSLEQEKRDALKINKIIFTSQVLGRPQRDFIRSVLGPVNICSVLGSAEAGPWAIANLALTGEPGDDAIEYIYDTRKMVIEVLPLEATDSNSAQYLTELPQGSVGVIVQTSLQRLRNPQVRYITGDVESLYPLSASVRDAVPAEEAPYLRMIRVCGRDKRFSFKWVGRYFEFHTIRETMRTSNWEVLQWQLILSVKKPSPEMILEVRLLRAATDNQSSEEELTEKLKEVFVVVRNSEHLFKVTFVGDDQVSLLHPFKDCFLPEVQGV</sequence>
<organism evidence="1 2">
    <name type="scientific">Aspergillus wentii DTO 134E9</name>
    <dbReference type="NCBI Taxonomy" id="1073089"/>
    <lineage>
        <taxon>Eukaryota</taxon>
        <taxon>Fungi</taxon>
        <taxon>Dikarya</taxon>
        <taxon>Ascomycota</taxon>
        <taxon>Pezizomycotina</taxon>
        <taxon>Eurotiomycetes</taxon>
        <taxon>Eurotiomycetidae</taxon>
        <taxon>Eurotiales</taxon>
        <taxon>Aspergillaceae</taxon>
        <taxon>Aspergillus</taxon>
        <taxon>Aspergillus subgen. Cremei</taxon>
    </lineage>
</organism>